<dbReference type="Gene3D" id="3.30.1230.10">
    <property type="entry name" value="YlxR-like"/>
    <property type="match status" value="1"/>
</dbReference>
<name>A0A1M7T1U4_9BACT</name>
<protein>
    <recommendedName>
        <fullName evidence="1">YlxR domain-containing protein</fullName>
    </recommendedName>
</protein>
<sequence length="116" mass="13638">MQYSENNSHNLQNIKPQAFCTSVDIENKDDKKHHVAMRTCIICRLCLEKNNLKRFVLLRSALEKGFTITDNTEIVGEFVFDQTKTLTGRGYYLCNNENCFKKLFHYKHKTKTQNKT</sequence>
<gene>
    <name evidence="2" type="ORF">SAMN02745728_01449</name>
</gene>
<evidence type="ECO:0000313" key="3">
    <source>
        <dbReference type="Proteomes" id="UP000186469"/>
    </source>
</evidence>
<dbReference type="Pfam" id="PF04296">
    <property type="entry name" value="YlxR"/>
    <property type="match status" value="1"/>
</dbReference>
<dbReference type="RefSeq" id="WP_072697139.1">
    <property type="nucleotide sequence ID" value="NZ_FRDI01000006.1"/>
</dbReference>
<evidence type="ECO:0000259" key="1">
    <source>
        <dbReference type="Pfam" id="PF04296"/>
    </source>
</evidence>
<dbReference type="Proteomes" id="UP000186469">
    <property type="component" value="Unassembled WGS sequence"/>
</dbReference>
<keyword evidence="3" id="KW-1185">Reference proteome</keyword>
<dbReference type="EMBL" id="FRDI01000006">
    <property type="protein sequence ID" value="SHN64688.1"/>
    <property type="molecule type" value="Genomic_DNA"/>
</dbReference>
<dbReference type="InterPro" id="IPR007393">
    <property type="entry name" value="YlxR_dom"/>
</dbReference>
<dbReference type="STRING" id="1121455.SAMN02745728_01449"/>
<organism evidence="2 3">
    <name type="scientific">Desulfovibrio litoralis DSM 11393</name>
    <dbReference type="NCBI Taxonomy" id="1121455"/>
    <lineage>
        <taxon>Bacteria</taxon>
        <taxon>Pseudomonadati</taxon>
        <taxon>Thermodesulfobacteriota</taxon>
        <taxon>Desulfovibrionia</taxon>
        <taxon>Desulfovibrionales</taxon>
        <taxon>Desulfovibrionaceae</taxon>
        <taxon>Desulfovibrio</taxon>
    </lineage>
</organism>
<feature type="domain" description="YlxR" evidence="1">
    <location>
        <begin position="38"/>
        <end position="105"/>
    </location>
</feature>
<accession>A0A1M7T1U4</accession>
<dbReference type="OrthoDB" id="5518171at2"/>
<reference evidence="2 3" key="1">
    <citation type="submission" date="2016-12" db="EMBL/GenBank/DDBJ databases">
        <authorList>
            <person name="Song W.-J."/>
            <person name="Kurnit D.M."/>
        </authorList>
    </citation>
    <scope>NUCLEOTIDE SEQUENCE [LARGE SCALE GENOMIC DNA]</scope>
    <source>
        <strain evidence="2 3">DSM 11393</strain>
    </source>
</reference>
<proteinExistence type="predicted"/>
<dbReference type="InterPro" id="IPR035931">
    <property type="entry name" value="YlxR-like_sf"/>
</dbReference>
<dbReference type="AlphaFoldDB" id="A0A1M7T1U4"/>
<dbReference type="SUPFAM" id="SSF64376">
    <property type="entry name" value="YlxR-like"/>
    <property type="match status" value="1"/>
</dbReference>
<evidence type="ECO:0000313" key="2">
    <source>
        <dbReference type="EMBL" id="SHN64688.1"/>
    </source>
</evidence>